<evidence type="ECO:0000256" key="2">
    <source>
        <dbReference type="ARBA" id="ARBA00022692"/>
    </source>
</evidence>
<keyword evidence="4 5" id="KW-0472">Membrane</keyword>
<name>A0ABZ1C4Q8_9BACT</name>
<keyword evidence="1" id="KW-1003">Cell membrane</keyword>
<evidence type="ECO:0000313" key="6">
    <source>
        <dbReference type="EMBL" id="WRQ86620.1"/>
    </source>
</evidence>
<reference evidence="6 7" key="1">
    <citation type="submission" date="2021-08" db="EMBL/GenBank/DDBJ databases">
        <authorList>
            <person name="Zhang D."/>
            <person name="Zhang A."/>
            <person name="Wang L."/>
        </authorList>
    </citation>
    <scope>NUCLEOTIDE SEQUENCE [LARGE SCALE GENOMIC DNA]</scope>
    <source>
        <strain evidence="6 7">WL0086</strain>
    </source>
</reference>
<proteinExistence type="predicted"/>
<organism evidence="6 7">
    <name type="scientific">Actomonas aquatica</name>
    <dbReference type="NCBI Taxonomy" id="2866162"/>
    <lineage>
        <taxon>Bacteria</taxon>
        <taxon>Pseudomonadati</taxon>
        <taxon>Verrucomicrobiota</taxon>
        <taxon>Opitutia</taxon>
        <taxon>Opitutales</taxon>
        <taxon>Opitutaceae</taxon>
        <taxon>Actomonas</taxon>
    </lineage>
</organism>
<evidence type="ECO:0000256" key="4">
    <source>
        <dbReference type="ARBA" id="ARBA00023136"/>
    </source>
</evidence>
<feature type="transmembrane region" description="Helical" evidence="5">
    <location>
        <begin position="6"/>
        <end position="25"/>
    </location>
</feature>
<evidence type="ECO:0000256" key="1">
    <source>
        <dbReference type="ARBA" id="ARBA00022475"/>
    </source>
</evidence>
<keyword evidence="2 5" id="KW-0812">Transmembrane</keyword>
<evidence type="ECO:0000256" key="5">
    <source>
        <dbReference type="SAM" id="Phobius"/>
    </source>
</evidence>
<dbReference type="Proteomes" id="UP000738431">
    <property type="component" value="Chromosome"/>
</dbReference>
<accession>A0ABZ1C4Q8</accession>
<dbReference type="InterPro" id="IPR012451">
    <property type="entry name" value="DUF1656"/>
</dbReference>
<keyword evidence="3 5" id="KW-1133">Transmembrane helix</keyword>
<dbReference type="Pfam" id="PF07869">
    <property type="entry name" value="DUF1656"/>
    <property type="match status" value="1"/>
</dbReference>
<feature type="transmembrane region" description="Helical" evidence="5">
    <location>
        <begin position="46"/>
        <end position="65"/>
    </location>
</feature>
<sequence length="68" mass="7591">MHAELNLYGVYVPTLLVLAVTALVLQFGLRRLLALANAYTFVWHRGLFDIALYVVLLGLLSALHARLL</sequence>
<reference evidence="6 7" key="2">
    <citation type="submission" date="2023-12" db="EMBL/GenBank/DDBJ databases">
        <title>Description of an unclassified Opitutus bacterium of Verrucomicrobiota.</title>
        <authorList>
            <person name="Zhang D.-F."/>
        </authorList>
    </citation>
    <scope>NUCLEOTIDE SEQUENCE [LARGE SCALE GENOMIC DNA]</scope>
    <source>
        <strain evidence="6 7">WL0086</strain>
    </source>
</reference>
<protein>
    <submittedName>
        <fullName evidence="6">DUF1656 domain-containing protein</fullName>
    </submittedName>
</protein>
<dbReference type="EMBL" id="CP139781">
    <property type="protein sequence ID" value="WRQ86620.1"/>
    <property type="molecule type" value="Genomic_DNA"/>
</dbReference>
<keyword evidence="7" id="KW-1185">Reference proteome</keyword>
<gene>
    <name evidence="6" type="ORF">K1X11_017550</name>
</gene>
<evidence type="ECO:0000256" key="3">
    <source>
        <dbReference type="ARBA" id="ARBA00022989"/>
    </source>
</evidence>
<evidence type="ECO:0000313" key="7">
    <source>
        <dbReference type="Proteomes" id="UP000738431"/>
    </source>
</evidence>
<dbReference type="RefSeq" id="WP_221033079.1">
    <property type="nucleotide sequence ID" value="NZ_CP139781.1"/>
</dbReference>